<name>A0A8S5RFV2_9VIRU</name>
<accession>A0A8S5RFV2</accession>
<evidence type="ECO:0000313" key="1">
    <source>
        <dbReference type="EMBL" id="DAE30270.1"/>
    </source>
</evidence>
<sequence length="46" mass="5502">MYRSYKFPTLRTTNLSTLRYIIKVTGISLFKRDSLSYYMITTKDKS</sequence>
<dbReference type="EMBL" id="BK059103">
    <property type="protein sequence ID" value="DAE30270.1"/>
    <property type="molecule type" value="Genomic_DNA"/>
</dbReference>
<organism evidence="1">
    <name type="scientific">virus sp. ct5rm7</name>
    <dbReference type="NCBI Taxonomy" id="2827298"/>
    <lineage>
        <taxon>Viruses</taxon>
    </lineage>
</organism>
<protein>
    <submittedName>
        <fullName evidence="1">Uncharacterized protein</fullName>
    </submittedName>
</protein>
<reference evidence="1" key="1">
    <citation type="journal article" date="2021" name="Proc. Natl. Acad. Sci. U.S.A.">
        <title>A Catalog of Tens of Thousands of Viruses from Human Metagenomes Reveals Hidden Associations with Chronic Diseases.</title>
        <authorList>
            <person name="Tisza M.J."/>
            <person name="Buck C.B."/>
        </authorList>
    </citation>
    <scope>NUCLEOTIDE SEQUENCE</scope>
    <source>
        <strain evidence="1">Ct5rm7</strain>
    </source>
</reference>
<proteinExistence type="predicted"/>